<protein>
    <recommendedName>
        <fullName evidence="8">2',3'-cyclic-nucleotide 2'-phosphodiesterase/3'-nucleotidase</fullName>
        <ecNumber evidence="7">3.1.3.6</ecNumber>
        <ecNumber evidence="6">3.1.4.16</ecNumber>
    </recommendedName>
</protein>
<comment type="function">
    <text evidence="15">This bifunctional enzyme catalyzes two consecutive reactions during ribonucleic acid degradation. Converts a 2',3'-cyclic nucleotide to a 3'-nucleotide and then the 3'-nucleotide to the corresponding nucleoside and phosphate.</text>
</comment>
<evidence type="ECO:0000313" key="20">
    <source>
        <dbReference type="Proteomes" id="UP000008152"/>
    </source>
</evidence>
<dbReference type="PROSITE" id="PS00786">
    <property type="entry name" value="5_NUCLEOTIDASE_2"/>
    <property type="match status" value="1"/>
</dbReference>
<evidence type="ECO:0000256" key="9">
    <source>
        <dbReference type="ARBA" id="ARBA00022723"/>
    </source>
</evidence>
<dbReference type="Pfam" id="PF02872">
    <property type="entry name" value="5_nucleotid_C"/>
    <property type="match status" value="1"/>
</dbReference>
<evidence type="ECO:0000259" key="18">
    <source>
        <dbReference type="Pfam" id="PF02872"/>
    </source>
</evidence>
<dbReference type="FunFam" id="3.60.21.10:FF:000037">
    <property type="entry name" value="Bifunctional 2',3'-cyclic-nucleotide 2'-phosphodiesterase/3'-nucleotidase"/>
    <property type="match status" value="1"/>
</dbReference>
<dbReference type="Proteomes" id="UP000008152">
    <property type="component" value="Chromosome I"/>
</dbReference>
<evidence type="ECO:0000256" key="15">
    <source>
        <dbReference type="ARBA" id="ARBA00056111"/>
    </source>
</evidence>
<proteinExistence type="inferred from homology"/>
<keyword evidence="11 16" id="KW-0547">Nucleotide-binding</keyword>
<dbReference type="KEGG" id="vha:VIBHAR_00764"/>
<evidence type="ECO:0000256" key="13">
    <source>
        <dbReference type="ARBA" id="ARBA00022801"/>
    </source>
</evidence>
<evidence type="ECO:0000256" key="14">
    <source>
        <dbReference type="ARBA" id="ARBA00023268"/>
    </source>
</evidence>
<dbReference type="Gene3D" id="3.90.780.10">
    <property type="entry name" value="5'-Nucleotidase, C-terminal domain"/>
    <property type="match status" value="1"/>
</dbReference>
<dbReference type="CDD" id="cd07410">
    <property type="entry name" value="MPP_CpdB_N"/>
    <property type="match status" value="1"/>
</dbReference>
<keyword evidence="12" id="KW-0574">Periplasm</keyword>
<dbReference type="InterPro" id="IPR004843">
    <property type="entry name" value="Calcineurin-like_PHP"/>
</dbReference>
<dbReference type="GO" id="GO:0030288">
    <property type="term" value="C:outer membrane-bounded periplasmic space"/>
    <property type="evidence" value="ECO:0007669"/>
    <property type="project" value="TreeGrafter"/>
</dbReference>
<evidence type="ECO:0000256" key="4">
    <source>
        <dbReference type="ARBA" id="ARBA00004418"/>
    </source>
</evidence>
<name>A7MWG2_VIBC1</name>
<comment type="catalytic activity">
    <reaction evidence="2">
        <text>a nucleoside 2',3'-cyclic phosphate + H2O = a nucleoside 3'-phosphate + H(+)</text>
        <dbReference type="Rhea" id="RHEA:19621"/>
        <dbReference type="ChEBI" id="CHEBI:15377"/>
        <dbReference type="ChEBI" id="CHEBI:15378"/>
        <dbReference type="ChEBI" id="CHEBI:66949"/>
        <dbReference type="ChEBI" id="CHEBI:66954"/>
        <dbReference type="EC" id="3.1.4.16"/>
    </reaction>
</comment>
<dbReference type="InterPro" id="IPR008334">
    <property type="entry name" value="5'-Nucleotdase_C"/>
</dbReference>
<dbReference type="InterPro" id="IPR041827">
    <property type="entry name" value="CpdB_N"/>
</dbReference>
<dbReference type="GO" id="GO:0009166">
    <property type="term" value="P:nucleotide catabolic process"/>
    <property type="evidence" value="ECO:0007669"/>
    <property type="project" value="InterPro"/>
</dbReference>
<comment type="catalytic activity">
    <reaction evidence="1">
        <text>a ribonucleoside 3'-phosphate + H2O = a ribonucleoside + phosphate</text>
        <dbReference type="Rhea" id="RHEA:10144"/>
        <dbReference type="ChEBI" id="CHEBI:13197"/>
        <dbReference type="ChEBI" id="CHEBI:15377"/>
        <dbReference type="ChEBI" id="CHEBI:18254"/>
        <dbReference type="ChEBI" id="CHEBI:43474"/>
        <dbReference type="EC" id="3.1.3.6"/>
    </reaction>
</comment>
<dbReference type="InterPro" id="IPR006294">
    <property type="entry name" value="Cyc_nuc_PDE_nucleotidase"/>
</dbReference>
<dbReference type="GO" id="GO:0008663">
    <property type="term" value="F:2',3'-cyclic-nucleotide 2'-phosphodiesterase activity"/>
    <property type="evidence" value="ECO:0007669"/>
    <property type="project" value="UniProtKB-EC"/>
</dbReference>
<comment type="subcellular location">
    <subcellularLocation>
        <location evidence="4">Periplasm</location>
    </subcellularLocation>
</comment>
<evidence type="ECO:0000256" key="16">
    <source>
        <dbReference type="RuleBase" id="RU362119"/>
    </source>
</evidence>
<reference evidence="19 20" key="1">
    <citation type="submission" date="2007-08" db="EMBL/GenBank/DDBJ databases">
        <authorList>
            <consortium name="The Vibrio harveyi Genome Sequencing Project"/>
            <person name="Bassler B."/>
            <person name="Clifton S.W."/>
            <person name="Fulton L."/>
            <person name="Delehaunty K."/>
            <person name="Fronick C."/>
            <person name="Harrison M."/>
            <person name="Markivic C."/>
            <person name="Fulton R."/>
            <person name="Tin-Wollam A.-M."/>
            <person name="Shah N."/>
            <person name="Pepin K."/>
            <person name="Nash W."/>
            <person name="Thiruvilangam P."/>
            <person name="Bhonagiri V."/>
            <person name="Waters C."/>
            <person name="Tu K.C."/>
            <person name="Irgon J."/>
            <person name="Wilson R.K."/>
        </authorList>
    </citation>
    <scope>NUCLEOTIDE SEQUENCE [LARGE SCALE GENOMIC DNA]</scope>
    <source>
        <strain evidence="20">ATCC BAA-1116 / BB120</strain>
    </source>
</reference>
<evidence type="ECO:0000256" key="6">
    <source>
        <dbReference type="ARBA" id="ARBA00012364"/>
    </source>
</evidence>
<evidence type="ECO:0000256" key="11">
    <source>
        <dbReference type="ARBA" id="ARBA00022741"/>
    </source>
</evidence>
<evidence type="ECO:0000256" key="3">
    <source>
        <dbReference type="ARBA" id="ARBA00001968"/>
    </source>
</evidence>
<dbReference type="PANTHER" id="PTHR11575">
    <property type="entry name" value="5'-NUCLEOTIDASE-RELATED"/>
    <property type="match status" value="1"/>
</dbReference>
<dbReference type="PRINTS" id="PR01607">
    <property type="entry name" value="APYRASEFAMLY"/>
</dbReference>
<dbReference type="PANTHER" id="PTHR11575:SF6">
    <property type="entry name" value="2',3'-CYCLIC-NUCLEOTIDE 2'-PHOSPHODIESTERASE_3'-NUCLEOTIDASE"/>
    <property type="match status" value="1"/>
</dbReference>
<evidence type="ECO:0000256" key="1">
    <source>
        <dbReference type="ARBA" id="ARBA00000527"/>
    </source>
</evidence>
<dbReference type="InterPro" id="IPR006179">
    <property type="entry name" value="5_nucleotidase/apyrase"/>
</dbReference>
<keyword evidence="14" id="KW-0511">Multifunctional enzyme</keyword>
<dbReference type="PATRIC" id="fig|338187.25.peg.1850"/>
<sequence>MKMAVNPVSVAVLSGMLTLAGPAMADTIKLRIIETTDIHTNVMDYDYYKDQPSQQIGLSRAATLVKQAREEAVNSVLVDNGDLIQGSPMGDYMAAKGINAGEIHPVYKAMNQLDYDVGNIGNHEFNYGLEFLKNSINGANFPYVSANVFDKKTGEHYFKPYLIKTHTFKDTDGQSHEIKVGYIGFVPPQIMVWDKKNLEGKVFAEDITETAKKLVPQMKKEGADVIVAIPHSGISTDPYKLGAENSVYYLTEVEGIDAIAFGHSHAVFPGKDFAKLQGVDNAKGTINGVTAVMPGRWGSHVGVMDLMLKEKDGKWQVVEGQSEARPIFDKANKKSLAEADKGIVDALVDDHKGTREFVNQPIGKANDVMYSFIALVQDDPTIQIVNLAQKDYVERFIQGDPDLADIPVLSAAAPFKVGGRKDDPNGFTEVESGQLTFRNAADLYLYPNTLVAMKVKGKEVHEWLECSAGQFNHIDVNSTQPQSLINWDNYRTYNFDVIDGVNYQIDVTQPPKYDADCKVINPDSKRIVNLTYNGKPVDPKQDFIIATNNYRAYSATFPGTGPDFIAFDAPDENRSVVAAYISRISKEQGEVTPSADNNWSFAPIKSDNKLDVRFETSPSDKAAQFIKEKGQYPMKRVATDEVGFAIYQIDLNK</sequence>
<dbReference type="EC" id="3.1.4.16" evidence="6"/>
<dbReference type="Gene3D" id="3.60.21.10">
    <property type="match status" value="1"/>
</dbReference>
<dbReference type="NCBIfam" id="NF006938">
    <property type="entry name" value="PRK09420.1"/>
    <property type="match status" value="1"/>
</dbReference>
<dbReference type="AlphaFoldDB" id="A7MWG2"/>
<evidence type="ECO:0000256" key="7">
    <source>
        <dbReference type="ARBA" id="ARBA00012642"/>
    </source>
</evidence>
<dbReference type="InterPro" id="IPR006146">
    <property type="entry name" value="5'-Nucleotdase_CS"/>
</dbReference>
<evidence type="ECO:0000259" key="17">
    <source>
        <dbReference type="Pfam" id="PF00149"/>
    </source>
</evidence>
<gene>
    <name evidence="19" type="ordered locus">VIBHAR_00764</name>
</gene>
<evidence type="ECO:0000256" key="10">
    <source>
        <dbReference type="ARBA" id="ARBA00022729"/>
    </source>
</evidence>
<dbReference type="Pfam" id="PF00149">
    <property type="entry name" value="Metallophos"/>
    <property type="match status" value="1"/>
</dbReference>
<dbReference type="SUPFAM" id="SSF56300">
    <property type="entry name" value="Metallo-dependent phosphatases"/>
    <property type="match status" value="1"/>
</dbReference>
<keyword evidence="13 16" id="KW-0378">Hydrolase</keyword>
<comment type="cofactor">
    <cofactor evidence="3">
        <name>a divalent metal cation</name>
        <dbReference type="ChEBI" id="CHEBI:60240"/>
    </cofactor>
</comment>
<dbReference type="RefSeq" id="WP_012126887.1">
    <property type="nucleotide sequence ID" value="NC_009783.1"/>
</dbReference>
<organism evidence="19 20">
    <name type="scientific">Vibrio campbellii (strain ATCC BAA-1116)</name>
    <dbReference type="NCBI Taxonomy" id="2902295"/>
    <lineage>
        <taxon>Bacteria</taxon>
        <taxon>Pseudomonadati</taxon>
        <taxon>Pseudomonadota</taxon>
        <taxon>Gammaproteobacteria</taxon>
        <taxon>Vibrionales</taxon>
        <taxon>Vibrionaceae</taxon>
        <taxon>Vibrio</taxon>
    </lineage>
</organism>
<dbReference type="InterPro" id="IPR029052">
    <property type="entry name" value="Metallo-depent_PP-like"/>
</dbReference>
<keyword evidence="9" id="KW-0479">Metal-binding</keyword>
<accession>A7MWG2</accession>
<feature type="signal peptide" evidence="16">
    <location>
        <begin position="1"/>
        <end position="25"/>
    </location>
</feature>
<dbReference type="GO" id="GO:0000166">
    <property type="term" value="F:nucleotide binding"/>
    <property type="evidence" value="ECO:0007669"/>
    <property type="project" value="UniProtKB-KW"/>
</dbReference>
<evidence type="ECO:0000256" key="12">
    <source>
        <dbReference type="ARBA" id="ARBA00022764"/>
    </source>
</evidence>
<dbReference type="EC" id="3.1.3.6" evidence="7"/>
<dbReference type="EMBL" id="CP000789">
    <property type="protein sequence ID" value="ABU69765.1"/>
    <property type="molecule type" value="Genomic_DNA"/>
</dbReference>
<feature type="domain" description="5'-Nucleotidase C-terminal" evidence="18">
    <location>
        <begin position="377"/>
        <end position="553"/>
    </location>
</feature>
<feature type="chain" id="PRO_5005121851" description="2',3'-cyclic-nucleotide 2'-phosphodiesterase/3'-nucleotidase" evidence="16">
    <location>
        <begin position="26"/>
        <end position="653"/>
    </location>
</feature>
<evidence type="ECO:0000256" key="5">
    <source>
        <dbReference type="ARBA" id="ARBA00006654"/>
    </source>
</evidence>
<dbReference type="InterPro" id="IPR036907">
    <property type="entry name" value="5'-Nucleotdase_C_sf"/>
</dbReference>
<keyword evidence="10 16" id="KW-0732">Signal</keyword>
<dbReference type="FunFam" id="3.90.780.10:FF:000002">
    <property type="entry name" value="Bifunctional 2',3'-cyclic-nucleotide 2'-phosphodiesterase/3'-nucleotidase"/>
    <property type="match status" value="1"/>
</dbReference>
<dbReference type="GO" id="GO:0008254">
    <property type="term" value="F:3'-nucleotidase activity"/>
    <property type="evidence" value="ECO:0007669"/>
    <property type="project" value="UniProtKB-EC"/>
</dbReference>
<feature type="domain" description="Calcineurin-like phosphoesterase" evidence="17">
    <location>
        <begin position="30"/>
        <end position="266"/>
    </location>
</feature>
<dbReference type="NCBIfam" id="TIGR01390">
    <property type="entry name" value="CycNucDiestase"/>
    <property type="match status" value="1"/>
</dbReference>
<dbReference type="GO" id="GO:0046872">
    <property type="term" value="F:metal ion binding"/>
    <property type="evidence" value="ECO:0007669"/>
    <property type="project" value="UniProtKB-KW"/>
</dbReference>
<dbReference type="SUPFAM" id="SSF55816">
    <property type="entry name" value="5'-nucleotidase (syn. UDP-sugar hydrolase), C-terminal domain"/>
    <property type="match status" value="1"/>
</dbReference>
<comment type="similarity">
    <text evidence="5 16">Belongs to the 5'-nucleotidase family.</text>
</comment>
<evidence type="ECO:0000313" key="19">
    <source>
        <dbReference type="EMBL" id="ABU69765.1"/>
    </source>
</evidence>
<evidence type="ECO:0000256" key="8">
    <source>
        <dbReference type="ARBA" id="ARBA00016420"/>
    </source>
</evidence>
<evidence type="ECO:0000256" key="2">
    <source>
        <dbReference type="ARBA" id="ARBA00001730"/>
    </source>
</evidence>